<dbReference type="PATRIC" id="fig|1195763.3.peg.4230"/>
<organism evidence="1 2">
    <name type="scientific">Photobacterium aquae</name>
    <dbReference type="NCBI Taxonomy" id="1195763"/>
    <lineage>
        <taxon>Bacteria</taxon>
        <taxon>Pseudomonadati</taxon>
        <taxon>Pseudomonadota</taxon>
        <taxon>Gammaproteobacteria</taxon>
        <taxon>Vibrionales</taxon>
        <taxon>Vibrionaceae</taxon>
        <taxon>Photobacterium</taxon>
    </lineage>
</organism>
<evidence type="ECO:0008006" key="3">
    <source>
        <dbReference type="Google" id="ProtNLM"/>
    </source>
</evidence>
<proteinExistence type="predicted"/>
<dbReference type="Pfam" id="PF08895">
    <property type="entry name" value="DUF1840"/>
    <property type="match status" value="1"/>
</dbReference>
<dbReference type="InterPro" id="IPR014991">
    <property type="entry name" value="DUF1840"/>
</dbReference>
<reference evidence="1 2" key="1">
    <citation type="submission" date="2015-05" db="EMBL/GenBank/DDBJ databases">
        <title>Photobacterium galathea sp. nov.</title>
        <authorList>
            <person name="Machado H."/>
            <person name="Gram L."/>
        </authorList>
    </citation>
    <scope>NUCLEOTIDE SEQUENCE [LARGE SCALE GENOMIC DNA]</scope>
    <source>
        <strain evidence="1 2">CGMCC 1.12159</strain>
    </source>
</reference>
<gene>
    <name evidence="1" type="ORF">ABT56_19760</name>
</gene>
<dbReference type="Proteomes" id="UP000036097">
    <property type="component" value="Unassembled WGS sequence"/>
</dbReference>
<evidence type="ECO:0000313" key="2">
    <source>
        <dbReference type="Proteomes" id="UP000036097"/>
    </source>
</evidence>
<comment type="caution">
    <text evidence="1">The sequence shown here is derived from an EMBL/GenBank/DDBJ whole genome shotgun (WGS) entry which is preliminary data.</text>
</comment>
<name>A0A0J1JMK8_9GAMM</name>
<dbReference type="STRING" id="1195763.ABT56_19760"/>
<protein>
    <recommendedName>
        <fullName evidence="3">DUF1840 domain-containing protein</fullName>
    </recommendedName>
</protein>
<dbReference type="OrthoDB" id="5625523at2"/>
<evidence type="ECO:0000313" key="1">
    <source>
        <dbReference type="EMBL" id="KLV03362.1"/>
    </source>
</evidence>
<dbReference type="AlphaFoldDB" id="A0A0J1JMK8"/>
<accession>A0A0J1JMK8</accession>
<keyword evidence="2" id="KW-1185">Reference proteome</keyword>
<dbReference type="RefSeq" id="WP_047880631.1">
    <property type="nucleotide sequence ID" value="NZ_LDOT01000034.1"/>
</dbReference>
<dbReference type="EMBL" id="LDOT01000034">
    <property type="protein sequence ID" value="KLV03362.1"/>
    <property type="molecule type" value="Genomic_DNA"/>
</dbReference>
<sequence>MLVVFKCKASGQIMMFGDVAKQMLKIMGKCDQIPGALEKDEIDAALENLQAETVAMKKIEQEADNTDLRDDEDEPYSEPVVSLHTRALPLIDMLKAAKAAETYVMWEEAK</sequence>